<organism evidence="10 11">
    <name type="scientific">Zasmidium cellare</name>
    <name type="common">Wine cellar mold</name>
    <name type="synonym">Racodium cellare</name>
    <dbReference type="NCBI Taxonomy" id="395010"/>
    <lineage>
        <taxon>Eukaryota</taxon>
        <taxon>Fungi</taxon>
        <taxon>Dikarya</taxon>
        <taxon>Ascomycota</taxon>
        <taxon>Pezizomycotina</taxon>
        <taxon>Dothideomycetes</taxon>
        <taxon>Dothideomycetidae</taxon>
        <taxon>Mycosphaerellales</taxon>
        <taxon>Mycosphaerellaceae</taxon>
        <taxon>Zasmidium</taxon>
    </lineage>
</organism>
<evidence type="ECO:0000256" key="1">
    <source>
        <dbReference type="ARBA" id="ARBA00001970"/>
    </source>
</evidence>
<keyword evidence="11" id="KW-1185">Reference proteome</keyword>
<dbReference type="PANTHER" id="PTHR33577">
    <property type="entry name" value="STERIGMATOCYSTIN BIOSYNTHESIS PEROXIDASE STCC-RELATED"/>
    <property type="match status" value="1"/>
</dbReference>
<dbReference type="PROSITE" id="PS51405">
    <property type="entry name" value="HEME_HALOPEROXIDASE"/>
    <property type="match status" value="1"/>
</dbReference>
<name>A0ABR0EBG5_ZASCE</name>
<dbReference type="Proteomes" id="UP001305779">
    <property type="component" value="Unassembled WGS sequence"/>
</dbReference>
<evidence type="ECO:0000259" key="9">
    <source>
        <dbReference type="PROSITE" id="PS51405"/>
    </source>
</evidence>
<keyword evidence="6" id="KW-0408">Iron</keyword>
<feature type="signal peptide" evidence="8">
    <location>
        <begin position="1"/>
        <end position="18"/>
    </location>
</feature>
<feature type="chain" id="PRO_5046654298" description="Heme haloperoxidase family profile domain-containing protein" evidence="8">
    <location>
        <begin position="19"/>
        <end position="430"/>
    </location>
</feature>
<dbReference type="InterPro" id="IPR036851">
    <property type="entry name" value="Chloroperoxidase-like_sf"/>
</dbReference>
<keyword evidence="8" id="KW-0732">Signal</keyword>
<evidence type="ECO:0000313" key="10">
    <source>
        <dbReference type="EMBL" id="KAK4498625.1"/>
    </source>
</evidence>
<comment type="similarity">
    <text evidence="7">Belongs to the chloroperoxidase family.</text>
</comment>
<evidence type="ECO:0000256" key="7">
    <source>
        <dbReference type="ARBA" id="ARBA00025795"/>
    </source>
</evidence>
<dbReference type="Pfam" id="PF01328">
    <property type="entry name" value="Peroxidase_2"/>
    <property type="match status" value="1"/>
</dbReference>
<evidence type="ECO:0000256" key="4">
    <source>
        <dbReference type="ARBA" id="ARBA00022723"/>
    </source>
</evidence>
<keyword evidence="5" id="KW-0560">Oxidoreductase</keyword>
<evidence type="ECO:0000256" key="2">
    <source>
        <dbReference type="ARBA" id="ARBA00022559"/>
    </source>
</evidence>
<keyword evidence="4" id="KW-0479">Metal-binding</keyword>
<sequence length="430" mass="45941">MAQNTLFLALIAAPAALAYPWVARMPGVDSSMLGARSQASQFGARDSPQCPNNPNHVPAPLVTDQYPYNGAKNGKPGNGKGGYLVPAPGDTVHYFQAPGPLDIRGPCPGINTAANHGFLARDGITTYNELVDMQQNVYNVGYDLANILAVAGVGLDGDLVGTTKLSIGCDATSRTSLTGGLLADELGLNGHNHFEADTSLTRNDYFLAPEPGNNFKYNNTLFTMMMQTCNGNCNLQTLGEYRYQRYLQSRADNGNFFFGPGSLLLYGAATFLYELFPSAESTGSGDEATMMSFFGANKDANGNYYQNSGERIPPNWRARTDPYDGLKVGAQIIAMYLERPVLFGGNVGPGNFDALNFSSYITNGTLNQQTPSYALCLIYQTITSGFPAEVGNIVNLPVALETAIANILDPMFANFGCPRNHNSGGSVSGD</sequence>
<dbReference type="Gene3D" id="1.10.489.10">
    <property type="entry name" value="Chloroperoxidase-like"/>
    <property type="match status" value="1"/>
</dbReference>
<evidence type="ECO:0000256" key="6">
    <source>
        <dbReference type="ARBA" id="ARBA00023004"/>
    </source>
</evidence>
<reference evidence="10 11" key="1">
    <citation type="journal article" date="2023" name="G3 (Bethesda)">
        <title>A chromosome-level genome assembly of Zasmidium syzygii isolated from banana leaves.</title>
        <authorList>
            <person name="van Westerhoven A.C."/>
            <person name="Mehrabi R."/>
            <person name="Talebi R."/>
            <person name="Steentjes M.B.F."/>
            <person name="Corcolon B."/>
            <person name="Chong P.A."/>
            <person name="Kema G.H.J."/>
            <person name="Seidl M.F."/>
        </authorList>
    </citation>
    <scope>NUCLEOTIDE SEQUENCE [LARGE SCALE GENOMIC DNA]</scope>
    <source>
        <strain evidence="10 11">P124</strain>
    </source>
</reference>
<evidence type="ECO:0000313" key="11">
    <source>
        <dbReference type="Proteomes" id="UP001305779"/>
    </source>
</evidence>
<keyword evidence="2" id="KW-0575">Peroxidase</keyword>
<gene>
    <name evidence="10" type="ORF">PRZ48_009135</name>
</gene>
<comment type="cofactor">
    <cofactor evidence="1">
        <name>heme b</name>
        <dbReference type="ChEBI" id="CHEBI:60344"/>
    </cofactor>
</comment>
<dbReference type="PANTHER" id="PTHR33577:SF15">
    <property type="entry name" value="HEME HALOPEROXIDASE FAMILY PROFILE DOMAIN-CONTAINING PROTEIN"/>
    <property type="match status" value="1"/>
</dbReference>
<dbReference type="EMBL" id="JAXOVC010000007">
    <property type="protein sequence ID" value="KAK4498625.1"/>
    <property type="molecule type" value="Genomic_DNA"/>
</dbReference>
<proteinExistence type="inferred from homology"/>
<dbReference type="InterPro" id="IPR000028">
    <property type="entry name" value="Chloroperoxidase"/>
</dbReference>
<protein>
    <recommendedName>
        <fullName evidence="9">Heme haloperoxidase family profile domain-containing protein</fullName>
    </recommendedName>
</protein>
<evidence type="ECO:0000256" key="3">
    <source>
        <dbReference type="ARBA" id="ARBA00022617"/>
    </source>
</evidence>
<dbReference type="SUPFAM" id="SSF47571">
    <property type="entry name" value="Cloroperoxidase"/>
    <property type="match status" value="1"/>
</dbReference>
<comment type="caution">
    <text evidence="10">The sequence shown here is derived from an EMBL/GenBank/DDBJ whole genome shotgun (WGS) entry which is preliminary data.</text>
</comment>
<feature type="domain" description="Heme haloperoxidase family profile" evidence="9">
    <location>
        <begin position="91"/>
        <end position="330"/>
    </location>
</feature>
<evidence type="ECO:0000256" key="5">
    <source>
        <dbReference type="ARBA" id="ARBA00023002"/>
    </source>
</evidence>
<accession>A0ABR0EBG5</accession>
<evidence type="ECO:0000256" key="8">
    <source>
        <dbReference type="SAM" id="SignalP"/>
    </source>
</evidence>
<keyword evidence="3" id="KW-0349">Heme</keyword>